<accession>A0ABR7NJE5</accession>
<organism evidence="2 3">
    <name type="scientific">Yanshouia hominis</name>
    <dbReference type="NCBI Taxonomy" id="2763673"/>
    <lineage>
        <taxon>Bacteria</taxon>
        <taxon>Bacillati</taxon>
        <taxon>Bacillota</taxon>
        <taxon>Clostridia</taxon>
        <taxon>Eubacteriales</taxon>
        <taxon>Oscillospiraceae</taxon>
        <taxon>Yanshouia</taxon>
    </lineage>
</organism>
<proteinExistence type="predicted"/>
<gene>
    <name evidence="2" type="ORF">H8717_08960</name>
</gene>
<feature type="region of interest" description="Disordered" evidence="1">
    <location>
        <begin position="57"/>
        <end position="76"/>
    </location>
</feature>
<evidence type="ECO:0008006" key="4">
    <source>
        <dbReference type="Google" id="ProtNLM"/>
    </source>
</evidence>
<dbReference type="RefSeq" id="WP_262400043.1">
    <property type="nucleotide sequence ID" value="NZ_JACRTB010000012.1"/>
</dbReference>
<name>A0ABR7NJE5_9FIRM</name>
<feature type="compositionally biased region" description="Polar residues" evidence="1">
    <location>
        <begin position="65"/>
        <end position="76"/>
    </location>
</feature>
<sequence length="76" mass="7994">MQSTTHDKRREATFAIDGFEISATFADSHNAAALGQVKQILLSAFAGSVPQKRAGGILAIHPGQRDNNSGGTPYVP</sequence>
<evidence type="ECO:0000256" key="1">
    <source>
        <dbReference type="SAM" id="MobiDB-lite"/>
    </source>
</evidence>
<dbReference type="EMBL" id="JACRTB010000012">
    <property type="protein sequence ID" value="MBC8576532.1"/>
    <property type="molecule type" value="Genomic_DNA"/>
</dbReference>
<keyword evidence="3" id="KW-1185">Reference proteome</keyword>
<protein>
    <recommendedName>
        <fullName evidence="4">Transposase</fullName>
    </recommendedName>
</protein>
<dbReference type="Proteomes" id="UP000658131">
    <property type="component" value="Unassembled WGS sequence"/>
</dbReference>
<reference evidence="2 3" key="1">
    <citation type="submission" date="2020-08" db="EMBL/GenBank/DDBJ databases">
        <title>Genome public.</title>
        <authorList>
            <person name="Liu C."/>
            <person name="Sun Q."/>
        </authorList>
    </citation>
    <scope>NUCLEOTIDE SEQUENCE [LARGE SCALE GENOMIC DNA]</scope>
    <source>
        <strain evidence="2 3">BX1</strain>
    </source>
</reference>
<comment type="caution">
    <text evidence="2">The sequence shown here is derived from an EMBL/GenBank/DDBJ whole genome shotgun (WGS) entry which is preliminary data.</text>
</comment>
<evidence type="ECO:0000313" key="3">
    <source>
        <dbReference type="Proteomes" id="UP000658131"/>
    </source>
</evidence>
<evidence type="ECO:0000313" key="2">
    <source>
        <dbReference type="EMBL" id="MBC8576532.1"/>
    </source>
</evidence>